<evidence type="ECO:0000313" key="1">
    <source>
        <dbReference type="EMBL" id="RFA08874.1"/>
    </source>
</evidence>
<dbReference type="Gene3D" id="3.50.50.60">
    <property type="entry name" value="FAD/NAD(P)-binding domain"/>
    <property type="match status" value="1"/>
</dbReference>
<dbReference type="EMBL" id="NBWZ01000001">
    <property type="protein sequence ID" value="RFA08874.1"/>
    <property type="molecule type" value="Genomic_DNA"/>
</dbReference>
<dbReference type="AlphaFoldDB" id="A0A3E0VG08"/>
<accession>A0A3E0VG08</accession>
<dbReference type="PANTHER" id="PTHR10668:SF105">
    <property type="entry name" value="DEHYDROGENASE-RELATED"/>
    <property type="match status" value="1"/>
</dbReference>
<dbReference type="SUPFAM" id="SSF51905">
    <property type="entry name" value="FAD/NAD(P)-binding domain"/>
    <property type="match status" value="1"/>
</dbReference>
<dbReference type="Pfam" id="PF13450">
    <property type="entry name" value="NAD_binding_8"/>
    <property type="match status" value="1"/>
</dbReference>
<dbReference type="RefSeq" id="WP_116414275.1">
    <property type="nucleotide sequence ID" value="NZ_NBWZ01000001.1"/>
</dbReference>
<dbReference type="PANTHER" id="PTHR10668">
    <property type="entry name" value="PHYTOENE DEHYDROGENASE"/>
    <property type="match status" value="1"/>
</dbReference>
<proteinExistence type="predicted"/>
<dbReference type="OrthoDB" id="833207at2"/>
<keyword evidence="2" id="KW-1185">Reference proteome</keyword>
<dbReference type="PRINTS" id="PR00419">
    <property type="entry name" value="ADXRDTASE"/>
</dbReference>
<sequence length="482" mass="50732">MDTVDAIVVGSGPNGLAAAVTLARAGVSVRVYEREATIGGGARTAELTLPGFLHDICSAVHPMALASEFFRAFELSSRIELRQPEVAYGHPLDDGRAGLAYRSLDETARSLGVDGPAWHRMLHPLVSRWEGLTSYTGGSLLRVPKSPTALAAFGLRMLEQGSPLWNQRFESTVAPAMMSGVSAHSILPLPGLAPAAAGLILATLAHGVGWPIPVGGSQSIVQALADDLARHGGSIETSTEVASLDELPPSKAVLLDVSPRALLAIAGSRVPARYGRALSRFRYGNAVAKLDLALSDPVPWTNPELRKAGTVHVGGTHAQIARAEAIVASGKHSSKPYVLVSQPGVVDDSRAPAGRHVLWAYTHVPRGSDVDQTETIIDQIERFAPGFRDTIITHAGRTAVGEEAQNPNYIGGDISSGAATLGQLVRRPTLSLHPWQTPMEGVYLCSQSTPPGPGVNGSAGWHAARRALAVTFGIRRAPYLGL</sequence>
<reference evidence="1 2" key="1">
    <citation type="submission" date="2017-04" db="EMBL/GenBank/DDBJ databases">
        <title>Comparative genome analysis of Subtercola boreus.</title>
        <authorList>
            <person name="Cho Y.-J."/>
            <person name="Cho A."/>
            <person name="Kim O.-S."/>
            <person name="Lee J.-I."/>
        </authorList>
    </citation>
    <scope>NUCLEOTIDE SEQUENCE [LARGE SCALE GENOMIC DNA]</scope>
    <source>
        <strain evidence="1 2">K300</strain>
    </source>
</reference>
<organism evidence="1 2">
    <name type="scientific">Subtercola boreus</name>
    <dbReference type="NCBI Taxonomy" id="120213"/>
    <lineage>
        <taxon>Bacteria</taxon>
        <taxon>Bacillati</taxon>
        <taxon>Actinomycetota</taxon>
        <taxon>Actinomycetes</taxon>
        <taxon>Micrococcales</taxon>
        <taxon>Microbacteriaceae</taxon>
        <taxon>Subtercola</taxon>
    </lineage>
</organism>
<dbReference type="InterPro" id="IPR036188">
    <property type="entry name" value="FAD/NAD-bd_sf"/>
</dbReference>
<evidence type="ECO:0000313" key="2">
    <source>
        <dbReference type="Proteomes" id="UP000256486"/>
    </source>
</evidence>
<comment type="caution">
    <text evidence="1">The sequence shown here is derived from an EMBL/GenBank/DDBJ whole genome shotgun (WGS) entry which is preliminary data.</text>
</comment>
<gene>
    <name evidence="1" type="ORF">B7R54_06265</name>
</gene>
<dbReference type="Proteomes" id="UP000256486">
    <property type="component" value="Unassembled WGS sequence"/>
</dbReference>
<name>A0A3E0VG08_9MICO</name>
<protein>
    <submittedName>
        <fullName evidence="1">Dehydrogenase</fullName>
    </submittedName>
</protein>